<evidence type="ECO:0000259" key="1">
    <source>
        <dbReference type="PROSITE" id="PS50943"/>
    </source>
</evidence>
<dbReference type="SUPFAM" id="SSF48452">
    <property type="entry name" value="TPR-like"/>
    <property type="match status" value="1"/>
</dbReference>
<dbReference type="PROSITE" id="PS50943">
    <property type="entry name" value="HTH_CROC1"/>
    <property type="match status" value="1"/>
</dbReference>
<dbReference type="EMBL" id="JADPUN010000266">
    <property type="protein sequence ID" value="MBF9133346.1"/>
    <property type="molecule type" value="Genomic_DNA"/>
</dbReference>
<gene>
    <name evidence="2" type="ORF">I0C86_30945</name>
</gene>
<dbReference type="Gene3D" id="1.25.40.10">
    <property type="entry name" value="Tetratricopeptide repeat domain"/>
    <property type="match status" value="1"/>
</dbReference>
<feature type="domain" description="HTH cro/C1-type" evidence="1">
    <location>
        <begin position="16"/>
        <end position="70"/>
    </location>
</feature>
<reference evidence="2 3" key="1">
    <citation type="submission" date="2020-11" db="EMBL/GenBank/DDBJ databases">
        <title>A novel isolate from a Black sea contaminated sediment with potential to produce alkanes: Plantactinospora alkalitolerans sp. nov.</title>
        <authorList>
            <person name="Carro L."/>
            <person name="Veyisoglu A."/>
            <person name="Guven K."/>
            <person name="Schumann P."/>
            <person name="Klenk H.-P."/>
            <person name="Sahin N."/>
        </authorList>
    </citation>
    <scope>NUCLEOTIDE SEQUENCE [LARGE SCALE GENOMIC DNA]</scope>
    <source>
        <strain evidence="2 3">S1510</strain>
    </source>
</reference>
<accession>A0ABS0H4G1</accession>
<dbReference type="Gene3D" id="1.10.260.40">
    <property type="entry name" value="lambda repressor-like DNA-binding domains"/>
    <property type="match status" value="1"/>
</dbReference>
<proteinExistence type="predicted"/>
<dbReference type="Pfam" id="PF13560">
    <property type="entry name" value="HTH_31"/>
    <property type="match status" value="1"/>
</dbReference>
<sequence>MPRRAVPADPSIGDRIRARRELHRWSIRHAASRAGISHTSWSRIERGQQRTDRYMVVDLAAALECSVVELTGQPYAPADRRLDAARIDAERVWREMMRHPLTERSVRPQAVPVRQESMLVRDLYNRCDYAGALHRLVSLIPDLHAGKDRREATKMMVPVYGVAMGCLLNVGYPAHAWLAADQCATAAQELEDPAGLAVAAANQARVLSYSGAYGPAMATCDRAADDLQRELSAPSALDLLGFLHLARAHHSAGLRDLASAEAHLAEAARIAERTGETDAWDMAWGPTNVALWQMALQLDTARPGEAIETARRVNVADLPAVRQVYFYMDMARALLDAGRPHDAVRMLLTAERVGPQHTRSSSAARETTRSLLRQGTAGSELRGLCERMGVLG</sequence>
<dbReference type="SUPFAM" id="SSF47413">
    <property type="entry name" value="lambda repressor-like DNA-binding domains"/>
    <property type="match status" value="1"/>
</dbReference>
<dbReference type="SMART" id="SM00530">
    <property type="entry name" value="HTH_XRE"/>
    <property type="match status" value="1"/>
</dbReference>
<evidence type="ECO:0000313" key="3">
    <source>
        <dbReference type="Proteomes" id="UP000638560"/>
    </source>
</evidence>
<evidence type="ECO:0000313" key="2">
    <source>
        <dbReference type="EMBL" id="MBF9133346.1"/>
    </source>
</evidence>
<keyword evidence="3" id="KW-1185">Reference proteome</keyword>
<name>A0ABS0H4G1_9ACTN</name>
<dbReference type="InterPro" id="IPR011990">
    <property type="entry name" value="TPR-like_helical_dom_sf"/>
</dbReference>
<protein>
    <submittedName>
        <fullName evidence="2">Helix-turn-helix transcriptional regulator</fullName>
    </submittedName>
</protein>
<dbReference type="Proteomes" id="UP000638560">
    <property type="component" value="Unassembled WGS sequence"/>
</dbReference>
<dbReference type="InterPro" id="IPR010982">
    <property type="entry name" value="Lambda_DNA-bd_dom_sf"/>
</dbReference>
<comment type="caution">
    <text evidence="2">The sequence shown here is derived from an EMBL/GenBank/DDBJ whole genome shotgun (WGS) entry which is preliminary data.</text>
</comment>
<organism evidence="2 3">
    <name type="scientific">Plantactinospora alkalitolerans</name>
    <dbReference type="NCBI Taxonomy" id="2789879"/>
    <lineage>
        <taxon>Bacteria</taxon>
        <taxon>Bacillati</taxon>
        <taxon>Actinomycetota</taxon>
        <taxon>Actinomycetes</taxon>
        <taxon>Micromonosporales</taxon>
        <taxon>Micromonosporaceae</taxon>
        <taxon>Plantactinospora</taxon>
    </lineage>
</organism>
<dbReference type="CDD" id="cd00093">
    <property type="entry name" value="HTH_XRE"/>
    <property type="match status" value="1"/>
</dbReference>
<dbReference type="InterPro" id="IPR001387">
    <property type="entry name" value="Cro/C1-type_HTH"/>
</dbReference>